<dbReference type="PANTHER" id="PTHR13367">
    <property type="entry name" value="UBIQUITIN THIOESTERASE"/>
    <property type="match status" value="1"/>
</dbReference>
<evidence type="ECO:0000259" key="8">
    <source>
        <dbReference type="Pfam" id="PF12340"/>
    </source>
</evidence>
<dbReference type="EC" id="3.4.19.12" evidence="2"/>
<reference evidence="11 12" key="1">
    <citation type="submission" date="2024-04" db="EMBL/GenBank/DDBJ databases">
        <title>Phyllosticta paracitricarpa is synonymous to the EU quarantine fungus P. citricarpa based on phylogenomic analyses.</title>
        <authorList>
            <consortium name="Lawrence Berkeley National Laboratory"/>
            <person name="Van ingen-buijs V.A."/>
            <person name="Van westerhoven A.C."/>
            <person name="Haridas S."/>
            <person name="Skiadas P."/>
            <person name="Martin F."/>
            <person name="Groenewald J.Z."/>
            <person name="Crous P.W."/>
            <person name="Seidl M.F."/>
        </authorList>
    </citation>
    <scope>NUCLEOTIDE SEQUENCE [LARGE SCALE GENOMIC DNA]</scope>
    <source>
        <strain evidence="11 12">CPC 17464</strain>
    </source>
</reference>
<keyword evidence="6" id="KW-0788">Thiol protease</keyword>
<organism evidence="11 12">
    <name type="scientific">Phyllosticta citribraziliensis</name>
    <dbReference type="NCBI Taxonomy" id="989973"/>
    <lineage>
        <taxon>Eukaryota</taxon>
        <taxon>Fungi</taxon>
        <taxon>Dikarya</taxon>
        <taxon>Ascomycota</taxon>
        <taxon>Pezizomycotina</taxon>
        <taxon>Dothideomycetes</taxon>
        <taxon>Dothideomycetes incertae sedis</taxon>
        <taxon>Botryosphaeriales</taxon>
        <taxon>Phyllostictaceae</taxon>
        <taxon>Phyllosticta</taxon>
    </lineage>
</organism>
<evidence type="ECO:0000259" key="10">
    <source>
        <dbReference type="Pfam" id="PF20255"/>
    </source>
</evidence>
<keyword evidence="4" id="KW-0833">Ubl conjugation pathway</keyword>
<evidence type="ECO:0000256" key="2">
    <source>
        <dbReference type="ARBA" id="ARBA00012759"/>
    </source>
</evidence>
<evidence type="ECO:0000259" key="9">
    <source>
        <dbReference type="Pfam" id="PF12359"/>
    </source>
</evidence>
<name>A0ABR1M7B8_9PEZI</name>
<protein>
    <recommendedName>
        <fullName evidence="2">ubiquitinyl hydrolase 1</fullName>
        <ecNumber evidence="2">3.4.19.12</ecNumber>
    </recommendedName>
</protein>
<feature type="domain" description="DUF3638" evidence="8">
    <location>
        <begin position="1973"/>
        <end position="2193"/>
    </location>
</feature>
<evidence type="ECO:0000313" key="12">
    <source>
        <dbReference type="Proteomes" id="UP001360953"/>
    </source>
</evidence>
<dbReference type="Proteomes" id="UP001360953">
    <property type="component" value="Unassembled WGS sequence"/>
</dbReference>
<dbReference type="InterPro" id="IPR051346">
    <property type="entry name" value="OTU_Deubiquitinase"/>
</dbReference>
<keyword evidence="5" id="KW-0378">Hydrolase</keyword>
<sequence>MENALVGNPDQLKDGLRKDSIDFLVNHVILPPKLPQQRESEDEETRGEQKLLQFVETTITNFSRNFQDQAKKKAWHAARSAVQNWSKSLQDGVLREESLAERISGLKESEPFMIHVKAANSGLLIRRTGDDQVVFDAFEASPKAGDVIHTEGRLIHAFPGRSVSVPWSTFADKRLCQELASMIHRLHKERVPLMTACGRNDGDTSDDERECHPGLVTELLLSIVAVFGDNFDSPKIQKHLRDEVNWDGSKLPWRRSPLWLVTRVSLNLVLQATLGHSLARINYKSFMVFLIARISDAAKDSVDSDIKAIINTKLSRRLMKLGGDSFRSAIARAEDAVSHNRNFLESRWLEFQHKEKKKGLIKKAPHVATEDDTNLLLSKSQVYLAEAIKNNSFQARTTEAPISEPVSLGFTQDGLPFLNEVLDPQQQAIVLEDFEEWVFEKLFSWKQGQKSCERGCESVGAILRSYVALSRPLYSDNPRANSIMVLTILEIWRVLDTMCLEVYPMLKEYSPEIDPHALEPLLLPRLSHMKILQKIEQYLEERHKGISTHSRILQESKDDSFSVRFYDASPQHQKLKAKIERLARSRRNEKTREWKNKKKQHEQLCTDARKLIHEHVKWNKTACRGCEPCTLERQAKEITISVDEWPLPKALSQLKAAVFELDCPRGFSAWRDATWLILQDLGRGDLVSCKPVRAELFNYENLKEHAVSKGQRIVFGSTARSCLSSQPHGFPIDLAEVLHDNELDYRLMDSLKKGWVADQARAPGFQPLCVSTLPAGPYQDSGLQHFVDKSSFAPNDVIARQTKCVSGISHHEFLAFASLRAGERTQWLNILRELGSADMTFGAESVHILIRQTALQAGSSNRTTLRAAHRFFADDAFCGQLLSILDGHAKAIQANWKEHHRLSTLIILVLRTLSLTEDSAIEDRAIELLRRLRGVGLSWCRQMAIQLPSCSTEGSAKQLREAILRSALACHTTFDADSDKISKALETKEDVSNIVEASIHMHSNRPTNMEDLPSEVQHSFLLSQKLSRKLFGHLRVLLAKHSAGINQAVGEISDLKNLDGKWAVDFSSESPWISSGTFDRTEGPGQKLKFNLLTGELLVDGQPMGRLPSEITERPLYQRVFSSIHLGLHDGELLIKAKIGTQILRIIPHEHFDGDLPRHFQHDFVHWMDMESHIIEFRPVQRPWAKPSKTLELKFNPDGRSSMQVGNNDLIELQTSPGKSSKLAKSLNAAFNALEKPMHLVATSSRSSGRVEIELPRFGLKFFVNEQGLLESQQLSSTVAEEQDIGCLYGLRNKLVLQGSTRKSVLIPLGSVTVSKFDEHKRVRINCGDGEKIRFVHFYQNEILGTLQGASSVTELLYQAYLHAVTSFPQPDPLTGHNGTSEALTILEDKRLKTPFTLTKDDIRLLAQIAELTPRRELHSTRLRHAQRVLWRLDVDQLTQHEAFYTLARDIMSHNSQFAMLSNDEFLSEEVSRGDQRLLHRAHLRNSSARVPCLTRRLVESGSDKPSDSRDGKMESPRSIRAFKIAALIHDWKSRIKVMRDLPEKAQSWKFVKGYGQNLEQEMEMTIDSLLDFQIERHWGYLYSLCRDSGKETHRYKLLFLFTTMAFGNPASKPYLRTLLAIAVSGQFKDVLPDHSFYELDFGHSPVSKKLEADIRTGYKAFDERPDESPFEREVRHSAYLKHRKQQCGEVARHLEQQWPCEIVSLPDAAEAPLIDLEKVGPKCKLLFSRWFQNHHFFNHLRTVGQLLLQFKGTKSACRGPRKLPAYKAPAEKQPQEIYPSILSLLGSRNPPALRKAPEPFMASRSTRHMEVSSNHDELRRVLENLQIGGSHTRVTYINDLLSSLDALEKAGSRTLPQEISDSLDVLISHREMLLEFFRQSLAEVSQTLQPEPAIVGAKLASMTGLWPRTTPYSLLACLSVKNLDSLSESWKAALTALGEAICLLQRSERLIELKTKNNALAFYNEAEEAGRQGWSSLENPSWLLMEIQGNFQIRRIQATVAKKVIDPDGKENAMVQLNMGEGKSSVITPMVLVALADRKQIARLLVLKPLLKQTNSLLSQRLGGLVNRSVYHLPFTRDTRIDECRLPNLRKIYDEVLEQQGVILALPEHILSFRLLGREMFMKQPKLARSVMGLDLWLQQTCRDVLDESDELLDSRSMLVYSIGNQQHLDDQSQRWNTILEVFTVLAGHVKENSARIPTLEVDYRGRSFPFLTFLDDQTCARVLETLVTDILRRNLCGICSDRWSSATFSGVQNFISRRRLAPFDFNNMEEEFGSKPVWNKLHLLRGLFAHGILDFALRDKLWLVNYGLAPDRCQIAVPYRAKGLPSANANFSHPDVAIVLTCLSYYWGGLTQNQLKHAFEILMAETDPYCEYERWTMDAPELPPELETLDGVNLDDVEIWECKIYPSLRFSKAVIDFYMSRVVFPHEAKEFPRKLSLSAWDLASTNRSMPTTGFSGTVDTMIPSLVKQRDLPELQDTNAMVMELLLKEENRGYIEAKNAQGRRLGLEELLQKISNHSNQEKKIQVLIDVGAQVLEAENEDVAKLWLTFSPDYEAAVFFNENDEIMVVDRDSHIEPLSISPFNKKLDSALIYLDEVHTRGIDLDLPLESCAVVTLGPKTTKDRLVQACMRMRKLGCNQSLVFLAQPEVHRAIFAVSEKTDEAELDSTDVLKWALSQTCSTKDGIRPLYVAQGLEYCHRSRICSKFLHDMGAMPSDDDMPSEEAILCFNKEISEPDARQLKEMYGAEANKNTVRPCLLDESAQKDPLAQPLVREWRALQNQARKDPTFEDEQEREISHEVEQLRDIQKAPAAAAHIHELHDDVINFVKTGTWDRLEGCPFYPAFEALRNTTAHKKLPKNSNCCGVFVTRDFIKTVHQGEEPDQDQFIRPVKWVVSSTKTSDLVVISPFEANEMLLEFQKSTAVRLHTYSAMTSRSMKSFSDLSSFTITGIKPGALTAGEQASRQMAIAQLDIFAGCLFLKDFDSYLVACDFLGLNIRKNRHPTNSRKRQKISKTKAVRIDGIGQDGFTEPNVRKEMDPNWESPFESSPLPFLRALIGIRRKGQAYAQTHMGSVLNARPLTKESFQEDLDDTDDSDA</sequence>
<proteinExistence type="predicted"/>
<dbReference type="Pfam" id="PF12359">
    <property type="entry name" value="DUF3645"/>
    <property type="match status" value="1"/>
</dbReference>
<dbReference type="InterPro" id="IPR046541">
    <property type="entry name" value="DUF6606"/>
</dbReference>
<keyword evidence="12" id="KW-1185">Reference proteome</keyword>
<dbReference type="Pfam" id="PF20255">
    <property type="entry name" value="DUF6606"/>
    <property type="match status" value="1"/>
</dbReference>
<dbReference type="Pfam" id="PF12340">
    <property type="entry name" value="DUF3638"/>
    <property type="match status" value="1"/>
</dbReference>
<evidence type="ECO:0000256" key="7">
    <source>
        <dbReference type="SAM" id="MobiDB-lite"/>
    </source>
</evidence>
<evidence type="ECO:0000256" key="1">
    <source>
        <dbReference type="ARBA" id="ARBA00000707"/>
    </source>
</evidence>
<comment type="catalytic activity">
    <reaction evidence="1">
        <text>Thiol-dependent hydrolysis of ester, thioester, amide, peptide and isopeptide bonds formed by the C-terminal Gly of ubiquitin (a 76-residue protein attached to proteins as an intracellular targeting signal).</text>
        <dbReference type="EC" id="3.4.19.12"/>
    </reaction>
</comment>
<dbReference type="InterPro" id="IPR022099">
    <property type="entry name" value="DUF3638"/>
</dbReference>
<dbReference type="RefSeq" id="XP_066658471.1">
    <property type="nucleotide sequence ID" value="XM_066797730.1"/>
</dbReference>
<gene>
    <name evidence="11" type="ORF">J3D65DRAFT_583432</name>
</gene>
<evidence type="ECO:0000313" key="11">
    <source>
        <dbReference type="EMBL" id="KAK7542178.1"/>
    </source>
</evidence>
<accession>A0ABR1M7B8</accession>
<feature type="compositionally biased region" description="Acidic residues" evidence="7">
    <location>
        <begin position="3085"/>
        <end position="3096"/>
    </location>
</feature>
<feature type="domain" description="DUF6606" evidence="10">
    <location>
        <begin position="24"/>
        <end position="294"/>
    </location>
</feature>
<evidence type="ECO:0000256" key="6">
    <source>
        <dbReference type="ARBA" id="ARBA00022807"/>
    </source>
</evidence>
<keyword evidence="3" id="KW-0645">Protease</keyword>
<feature type="region of interest" description="Disordered" evidence="7">
    <location>
        <begin position="3077"/>
        <end position="3096"/>
    </location>
</feature>
<dbReference type="EMBL" id="JBBPEH010000002">
    <property type="protein sequence ID" value="KAK7542178.1"/>
    <property type="molecule type" value="Genomic_DNA"/>
</dbReference>
<dbReference type="InterPro" id="IPR022105">
    <property type="entry name" value="DUF3645"/>
</dbReference>
<dbReference type="GeneID" id="92030636"/>
<dbReference type="PANTHER" id="PTHR13367:SF33">
    <property type="entry name" value="P-LOOP CONTAINING NUCLEOSIDE TRIPHOSPHATE HYDROLASE PROTEIN"/>
    <property type="match status" value="1"/>
</dbReference>
<feature type="domain" description="DUF3645" evidence="9">
    <location>
        <begin position="2312"/>
        <end position="2343"/>
    </location>
</feature>
<evidence type="ECO:0000256" key="5">
    <source>
        <dbReference type="ARBA" id="ARBA00022801"/>
    </source>
</evidence>
<comment type="caution">
    <text evidence="11">The sequence shown here is derived from an EMBL/GenBank/DDBJ whole genome shotgun (WGS) entry which is preliminary data.</text>
</comment>
<evidence type="ECO:0000256" key="3">
    <source>
        <dbReference type="ARBA" id="ARBA00022670"/>
    </source>
</evidence>
<evidence type="ECO:0000256" key="4">
    <source>
        <dbReference type="ARBA" id="ARBA00022786"/>
    </source>
</evidence>